<dbReference type="GO" id="GO:0005516">
    <property type="term" value="F:calmodulin binding"/>
    <property type="evidence" value="ECO:0007669"/>
    <property type="project" value="UniProtKB-KW"/>
</dbReference>
<dbReference type="Gene3D" id="1.20.5.190">
    <property type="match status" value="1"/>
</dbReference>
<evidence type="ECO:0000313" key="4">
    <source>
        <dbReference type="EMBL" id="EEE53562.1"/>
    </source>
</evidence>
<dbReference type="PANTHER" id="PTHR32295">
    <property type="entry name" value="IQ-DOMAIN 5-RELATED"/>
    <property type="match status" value="1"/>
</dbReference>
<proteinExistence type="inferred from homology"/>
<reference evidence="4" key="2">
    <citation type="submission" date="2008-12" db="EMBL/GenBank/DDBJ databases">
        <title>Improved gene annotation of the rice (Oryza sativa) genomes.</title>
        <authorList>
            <person name="Wang J."/>
            <person name="Li R."/>
            <person name="Fan W."/>
            <person name="Huang Q."/>
            <person name="Zhang J."/>
            <person name="Zhou Y."/>
            <person name="Hu Y."/>
            <person name="Zi S."/>
            <person name="Li J."/>
            <person name="Ni P."/>
            <person name="Zheng H."/>
            <person name="Zhang Y."/>
            <person name="Zhao M."/>
            <person name="Hao Q."/>
            <person name="McDermott J."/>
            <person name="Samudrala R."/>
            <person name="Kristiansen K."/>
            <person name="Wong G.K.-S."/>
        </authorList>
    </citation>
    <scope>NUCLEOTIDE SEQUENCE</scope>
</reference>
<dbReference type="AlphaFoldDB" id="B9GE55"/>
<dbReference type="InterPro" id="IPR000048">
    <property type="entry name" value="IQ_motif_EF-hand-BS"/>
</dbReference>
<dbReference type="EMBL" id="CM000149">
    <property type="protein sequence ID" value="EEE53562.1"/>
    <property type="molecule type" value="Genomic_DNA"/>
</dbReference>
<feature type="compositionally biased region" description="Pro residues" evidence="3">
    <location>
        <begin position="27"/>
        <end position="36"/>
    </location>
</feature>
<gene>
    <name evidence="4" type="ORF">OsJ_36786</name>
</gene>
<protein>
    <submittedName>
        <fullName evidence="4">Uncharacterized protein</fullName>
    </submittedName>
</protein>
<dbReference type="PROSITE" id="PS50096">
    <property type="entry name" value="IQ"/>
    <property type="match status" value="1"/>
</dbReference>
<dbReference type="Proteomes" id="UP000007752">
    <property type="component" value="Chromosome 12"/>
</dbReference>
<evidence type="ECO:0000256" key="1">
    <source>
        <dbReference type="ARBA" id="ARBA00022860"/>
    </source>
</evidence>
<reference evidence="4" key="1">
    <citation type="journal article" date="2005" name="PLoS Biol.">
        <title>The genomes of Oryza sativa: a history of duplications.</title>
        <authorList>
            <person name="Yu J."/>
            <person name="Wang J."/>
            <person name="Lin W."/>
            <person name="Li S."/>
            <person name="Li H."/>
            <person name="Zhou J."/>
            <person name="Ni P."/>
            <person name="Dong W."/>
            <person name="Hu S."/>
            <person name="Zeng C."/>
            <person name="Zhang J."/>
            <person name="Zhang Y."/>
            <person name="Li R."/>
            <person name="Xu Z."/>
            <person name="Li S."/>
            <person name="Li X."/>
            <person name="Zheng H."/>
            <person name="Cong L."/>
            <person name="Lin L."/>
            <person name="Yin J."/>
            <person name="Geng J."/>
            <person name="Li G."/>
            <person name="Shi J."/>
            <person name="Liu J."/>
            <person name="Lv H."/>
            <person name="Li J."/>
            <person name="Wang J."/>
            <person name="Deng Y."/>
            <person name="Ran L."/>
            <person name="Shi X."/>
            <person name="Wang X."/>
            <person name="Wu Q."/>
            <person name="Li C."/>
            <person name="Ren X."/>
            <person name="Wang J."/>
            <person name="Wang X."/>
            <person name="Li D."/>
            <person name="Liu D."/>
            <person name="Zhang X."/>
            <person name="Ji Z."/>
            <person name="Zhao W."/>
            <person name="Sun Y."/>
            <person name="Zhang Z."/>
            <person name="Bao J."/>
            <person name="Han Y."/>
            <person name="Dong L."/>
            <person name="Ji J."/>
            <person name="Chen P."/>
            <person name="Wu S."/>
            <person name="Liu J."/>
            <person name="Xiao Y."/>
            <person name="Bu D."/>
            <person name="Tan J."/>
            <person name="Yang L."/>
            <person name="Ye C."/>
            <person name="Zhang J."/>
            <person name="Xu J."/>
            <person name="Zhou Y."/>
            <person name="Yu Y."/>
            <person name="Zhang B."/>
            <person name="Zhuang S."/>
            <person name="Wei H."/>
            <person name="Liu B."/>
            <person name="Lei M."/>
            <person name="Yu H."/>
            <person name="Li Y."/>
            <person name="Xu H."/>
            <person name="Wei S."/>
            <person name="He X."/>
            <person name="Fang L."/>
            <person name="Zhang Z."/>
            <person name="Zhang Y."/>
            <person name="Huang X."/>
            <person name="Su Z."/>
            <person name="Tong W."/>
            <person name="Li J."/>
            <person name="Tong Z."/>
            <person name="Li S."/>
            <person name="Ye J."/>
            <person name="Wang L."/>
            <person name="Fang L."/>
            <person name="Lei T."/>
            <person name="Chen C."/>
            <person name="Chen H."/>
            <person name="Xu Z."/>
            <person name="Li H."/>
            <person name="Huang H."/>
            <person name="Zhang F."/>
            <person name="Xu H."/>
            <person name="Li N."/>
            <person name="Zhao C."/>
            <person name="Li S."/>
            <person name="Dong L."/>
            <person name="Huang Y."/>
            <person name="Li L."/>
            <person name="Xi Y."/>
            <person name="Qi Q."/>
            <person name="Li W."/>
            <person name="Zhang B."/>
            <person name="Hu W."/>
            <person name="Zhang Y."/>
            <person name="Tian X."/>
            <person name="Jiao Y."/>
            <person name="Liang X."/>
            <person name="Jin J."/>
            <person name="Gao L."/>
            <person name="Zheng W."/>
            <person name="Hao B."/>
            <person name="Liu S."/>
            <person name="Wang W."/>
            <person name="Yuan L."/>
            <person name="Cao M."/>
            <person name="McDermott J."/>
            <person name="Samudrala R."/>
            <person name="Wang J."/>
            <person name="Wong G.K."/>
            <person name="Yang H."/>
        </authorList>
    </citation>
    <scope>NUCLEOTIDE SEQUENCE [LARGE SCALE GENOMIC DNA]</scope>
</reference>
<comment type="similarity">
    <text evidence="2">Belongs to the IQD family.</text>
</comment>
<accession>B9GE55</accession>
<sequence length="140" mass="14965">MGKAGRWLRSFLTGGKKDRKGKDGGQPPAPPSPAPPSAKEKRRWSFRRPPAQATTNTSSLCFSDVHAVSPAPEAESSAAADVAEENEAAAAAAVRIQAAFRSYLARKALCALRGMVKLQAMVRGSWCGARRARRCAACRR</sequence>
<dbReference type="Pfam" id="PF00612">
    <property type="entry name" value="IQ"/>
    <property type="match status" value="1"/>
</dbReference>
<evidence type="ECO:0000256" key="3">
    <source>
        <dbReference type="SAM" id="MobiDB-lite"/>
    </source>
</evidence>
<dbReference type="PANTHER" id="PTHR32295:SF141">
    <property type="entry name" value="OS12G0604500 PROTEIN"/>
    <property type="match status" value="1"/>
</dbReference>
<organism evidence="4">
    <name type="scientific">Oryza sativa subsp. japonica</name>
    <name type="common">Rice</name>
    <dbReference type="NCBI Taxonomy" id="39947"/>
    <lineage>
        <taxon>Eukaryota</taxon>
        <taxon>Viridiplantae</taxon>
        <taxon>Streptophyta</taxon>
        <taxon>Embryophyta</taxon>
        <taxon>Tracheophyta</taxon>
        <taxon>Spermatophyta</taxon>
        <taxon>Magnoliopsida</taxon>
        <taxon>Liliopsida</taxon>
        <taxon>Poales</taxon>
        <taxon>Poaceae</taxon>
        <taxon>BOP clade</taxon>
        <taxon>Oryzoideae</taxon>
        <taxon>Oryzeae</taxon>
        <taxon>Oryzinae</taxon>
        <taxon>Oryza</taxon>
        <taxon>Oryza sativa</taxon>
    </lineage>
</organism>
<evidence type="ECO:0000256" key="2">
    <source>
        <dbReference type="ARBA" id="ARBA00024341"/>
    </source>
</evidence>
<feature type="region of interest" description="Disordered" evidence="3">
    <location>
        <begin position="1"/>
        <end position="59"/>
    </location>
</feature>
<name>B9GE55_ORYSJ</name>
<keyword evidence="1" id="KW-0112">Calmodulin-binding</keyword>